<accession>A0A7X2ZWM0</accession>
<dbReference type="OrthoDB" id="676614at2"/>
<keyword evidence="2" id="KW-1185">Reference proteome</keyword>
<proteinExistence type="predicted"/>
<dbReference type="InterPro" id="IPR047690">
    <property type="entry name" value="IPExxxVDY_fam"/>
</dbReference>
<dbReference type="NCBIfam" id="NF033205">
    <property type="entry name" value="IPExxxVDY"/>
    <property type="match status" value="1"/>
</dbReference>
<dbReference type="RefSeq" id="WP_038236511.1">
    <property type="nucleotide sequence ID" value="NZ_RCNR01000049.1"/>
</dbReference>
<evidence type="ECO:0000313" key="2">
    <source>
        <dbReference type="Proteomes" id="UP000540519"/>
    </source>
</evidence>
<name>A0A7X2ZWM0_9FLAO</name>
<gene>
    <name evidence="1" type="ORF">D9O36_17865</name>
</gene>
<sequence length="154" mass="18063">MVAVHKITNDFYEDSFDLVALHSSLEDYAIAYALNLHLKSNFKRSHKDLDLTGHITVPIFEWKDDINDRYWTLFTNNGLVEDTMTRKGLFKDEPSFTTFHMVPEHRDVDYFLKIEQDGFINMENLVKTLQNIPKIITAYAIETDKLKSKNNLIF</sequence>
<comment type="caution">
    <text evidence="1">The sequence shown here is derived from an EMBL/GenBank/DDBJ whole genome shotgun (WGS) entry which is preliminary data.</text>
</comment>
<reference evidence="1 2" key="1">
    <citation type="journal article" date="2019" name="Mar. Drugs">
        <title>Comparative Genomics and CAZyme Genome Repertoires of Marine Zobellia amurskyensis KMM 3526(T) and Zobellia laminariae KMM 3676(T).</title>
        <authorList>
            <person name="Chernysheva N."/>
            <person name="Bystritskaya E."/>
            <person name="Stenkova A."/>
            <person name="Golovkin I."/>
            <person name="Nedashkovskaya O."/>
            <person name="Isaeva M."/>
        </authorList>
    </citation>
    <scope>NUCLEOTIDE SEQUENCE [LARGE SCALE GENOMIC DNA]</scope>
    <source>
        <strain evidence="1 2">KMM 3526</strain>
    </source>
</reference>
<organism evidence="1 2">
    <name type="scientific">Zobellia amurskyensis</name>
    <dbReference type="NCBI Taxonomy" id="248905"/>
    <lineage>
        <taxon>Bacteria</taxon>
        <taxon>Pseudomonadati</taxon>
        <taxon>Bacteroidota</taxon>
        <taxon>Flavobacteriia</taxon>
        <taxon>Flavobacteriales</taxon>
        <taxon>Flavobacteriaceae</taxon>
        <taxon>Zobellia</taxon>
    </lineage>
</organism>
<protein>
    <submittedName>
        <fullName evidence="1">IPExxxVDY family protein</fullName>
    </submittedName>
</protein>
<dbReference type="EMBL" id="RCNR01000049">
    <property type="protein sequence ID" value="MUH37721.1"/>
    <property type="molecule type" value="Genomic_DNA"/>
</dbReference>
<dbReference type="AlphaFoldDB" id="A0A7X2ZWM0"/>
<dbReference type="Proteomes" id="UP000540519">
    <property type="component" value="Unassembled WGS sequence"/>
</dbReference>
<evidence type="ECO:0000313" key="1">
    <source>
        <dbReference type="EMBL" id="MUH37721.1"/>
    </source>
</evidence>